<keyword evidence="1" id="KW-0175">Coiled coil</keyword>
<sequence>MNRVTTRHKMLAIAAMLLVWLTAGCAKKTEVVQPKPEMGILNMTKAVKAHPRYTEVEKLQGERATLLAQLSRQESETIAASQQAGIDMTNLSKATDQEFQTKMASKHDEINRQLQAQSETLRRQINEQVDKYVRELDESYQNRTFGLQVKLKTIDLSKEEQAAIQKQLDEIQNERMGKIVARQQELTAGMNDSMKQAEQAAAKDLDVYGQQLKSNLSAELAQKAQAMQTLPGGGLSMPAADNIQGKLAANQRDLAKLQQEIITDIKQRAATIATQYGLTTVLADVEIFTSATRDITTDVIAGSK</sequence>
<evidence type="ECO:0008006" key="5">
    <source>
        <dbReference type="Google" id="ProtNLM"/>
    </source>
</evidence>
<dbReference type="Proteomes" id="UP000076268">
    <property type="component" value="Unassembled WGS sequence"/>
</dbReference>
<feature type="signal peptide" evidence="2">
    <location>
        <begin position="1"/>
        <end position="26"/>
    </location>
</feature>
<dbReference type="InterPro" id="IPR024930">
    <property type="entry name" value="Skp_dom_sf"/>
</dbReference>
<dbReference type="OrthoDB" id="1634005at2"/>
<evidence type="ECO:0000256" key="1">
    <source>
        <dbReference type="SAM" id="Coils"/>
    </source>
</evidence>
<evidence type="ECO:0000313" key="4">
    <source>
        <dbReference type="Proteomes" id="UP000076268"/>
    </source>
</evidence>
<keyword evidence="2" id="KW-0732">Signal</keyword>
<organism evidence="3 4">
    <name type="scientific">Anaerosporomusa subterranea</name>
    <dbReference type="NCBI Taxonomy" id="1794912"/>
    <lineage>
        <taxon>Bacteria</taxon>
        <taxon>Bacillati</taxon>
        <taxon>Bacillota</taxon>
        <taxon>Negativicutes</taxon>
        <taxon>Acetonemataceae</taxon>
        <taxon>Anaerosporomusa</taxon>
    </lineage>
</organism>
<dbReference type="AlphaFoldDB" id="A0A154BR52"/>
<reference evidence="3 4" key="1">
    <citation type="submission" date="2016-02" db="EMBL/GenBank/DDBJ databases">
        <title>Anaerosporomusa subterraneum gen. nov., sp. nov., a spore-forming obligate anaerobe isolated from saprolite.</title>
        <authorList>
            <person name="Choi J.K."/>
            <person name="Shah M."/>
            <person name="Yee N."/>
        </authorList>
    </citation>
    <scope>NUCLEOTIDE SEQUENCE [LARGE SCALE GENOMIC DNA]</scope>
    <source>
        <strain evidence="3 4">RU4</strain>
    </source>
</reference>
<dbReference type="Gene3D" id="3.30.910.20">
    <property type="entry name" value="Skp domain"/>
    <property type="match status" value="1"/>
</dbReference>
<comment type="caution">
    <text evidence="3">The sequence shown here is derived from an EMBL/GenBank/DDBJ whole genome shotgun (WGS) entry which is preliminary data.</text>
</comment>
<gene>
    <name evidence="3" type="ORF">AXX12_08005</name>
</gene>
<dbReference type="EMBL" id="LSGP01000017">
    <property type="protein sequence ID" value="KYZ76369.1"/>
    <property type="molecule type" value="Genomic_DNA"/>
</dbReference>
<proteinExistence type="predicted"/>
<protein>
    <recommendedName>
        <fullName evidence="5">Outer membrane chaperone Skp</fullName>
    </recommendedName>
</protein>
<accession>A0A154BR52</accession>
<evidence type="ECO:0000313" key="3">
    <source>
        <dbReference type="EMBL" id="KYZ76369.1"/>
    </source>
</evidence>
<evidence type="ECO:0000256" key="2">
    <source>
        <dbReference type="SAM" id="SignalP"/>
    </source>
</evidence>
<feature type="coiled-coil region" evidence="1">
    <location>
        <begin position="107"/>
        <end position="174"/>
    </location>
</feature>
<feature type="chain" id="PRO_5039542280" description="Outer membrane chaperone Skp" evidence="2">
    <location>
        <begin position="27"/>
        <end position="304"/>
    </location>
</feature>
<keyword evidence="4" id="KW-1185">Reference proteome</keyword>
<dbReference type="RefSeq" id="WP_066241716.1">
    <property type="nucleotide sequence ID" value="NZ_LSGP01000017.1"/>
</dbReference>
<dbReference type="PROSITE" id="PS51257">
    <property type="entry name" value="PROKAR_LIPOPROTEIN"/>
    <property type="match status" value="1"/>
</dbReference>
<dbReference type="STRING" id="1794912.AXX12_08005"/>
<name>A0A154BR52_ANASB</name>